<gene>
    <name evidence="2" type="ORF">FJTKL_12470</name>
</gene>
<comment type="caution">
    <text evidence="2">The sequence shown here is derived from an EMBL/GenBank/DDBJ whole genome shotgun (WGS) entry which is preliminary data.</text>
</comment>
<dbReference type="EMBL" id="JBAWTH010000066">
    <property type="protein sequence ID" value="KAL2280479.1"/>
    <property type="molecule type" value="Genomic_DNA"/>
</dbReference>
<organism evidence="2 3">
    <name type="scientific">Diaporthe vaccinii</name>
    <dbReference type="NCBI Taxonomy" id="105482"/>
    <lineage>
        <taxon>Eukaryota</taxon>
        <taxon>Fungi</taxon>
        <taxon>Dikarya</taxon>
        <taxon>Ascomycota</taxon>
        <taxon>Pezizomycotina</taxon>
        <taxon>Sordariomycetes</taxon>
        <taxon>Sordariomycetidae</taxon>
        <taxon>Diaporthales</taxon>
        <taxon>Diaporthaceae</taxon>
        <taxon>Diaporthe</taxon>
        <taxon>Diaporthe eres species complex</taxon>
    </lineage>
</organism>
<dbReference type="Proteomes" id="UP001600888">
    <property type="component" value="Unassembled WGS sequence"/>
</dbReference>
<evidence type="ECO:0000313" key="3">
    <source>
        <dbReference type="Proteomes" id="UP001600888"/>
    </source>
</evidence>
<accession>A0ABR4EDJ3</accession>
<feature type="region of interest" description="Disordered" evidence="1">
    <location>
        <begin position="55"/>
        <end position="82"/>
    </location>
</feature>
<proteinExistence type="predicted"/>
<evidence type="ECO:0000313" key="2">
    <source>
        <dbReference type="EMBL" id="KAL2280479.1"/>
    </source>
</evidence>
<reference evidence="2 3" key="1">
    <citation type="submission" date="2024-03" db="EMBL/GenBank/DDBJ databases">
        <title>A high-quality draft genome sequence of Diaporthe vaccinii, a causative agent of upright dieback and viscid rot disease in cranberry plants.</title>
        <authorList>
            <person name="Sarrasin M."/>
            <person name="Lang B.F."/>
            <person name="Burger G."/>
        </authorList>
    </citation>
    <scope>NUCLEOTIDE SEQUENCE [LARGE SCALE GENOMIC DNA]</scope>
    <source>
        <strain evidence="2 3">IS7</strain>
    </source>
</reference>
<keyword evidence="3" id="KW-1185">Reference proteome</keyword>
<name>A0ABR4EDJ3_9PEZI</name>
<sequence length="154" mass="17209">MKLPFFGWPPGECWCCFLVTDCRFQACTSLLFLGHQTLRKIIQKWVQCIVEAEVEEDSEDKEDDHEHQGPDGHGGSKKTNHAELAQVDSSEQLLQCSRVNEASCVDMGNKAMPIVAHPRIKGAIAAYVIAITVRLVYMGKVLPHEIALRLAHLL</sequence>
<evidence type="ECO:0000256" key="1">
    <source>
        <dbReference type="SAM" id="MobiDB-lite"/>
    </source>
</evidence>
<protein>
    <submittedName>
        <fullName evidence="2">Uncharacterized protein</fullName>
    </submittedName>
</protein>